<organism evidence="1 2">
    <name type="scientific">Clostridium botulinum</name>
    <dbReference type="NCBI Taxonomy" id="1491"/>
    <lineage>
        <taxon>Bacteria</taxon>
        <taxon>Bacillati</taxon>
        <taxon>Bacillota</taxon>
        <taxon>Clostridia</taxon>
        <taxon>Eubacteriales</taxon>
        <taxon>Clostridiaceae</taxon>
        <taxon>Clostridium</taxon>
    </lineage>
</organism>
<proteinExistence type="predicted"/>
<gene>
    <name evidence="1" type="ORF">FCV25_01695</name>
</gene>
<evidence type="ECO:0000313" key="1">
    <source>
        <dbReference type="EMBL" id="NFF00504.1"/>
    </source>
</evidence>
<dbReference type="Pfam" id="PF13289">
    <property type="entry name" value="SIR2_2"/>
    <property type="match status" value="1"/>
</dbReference>
<dbReference type="AlphaFoldDB" id="A0A6B4GNX6"/>
<protein>
    <submittedName>
        <fullName evidence="1">Uncharacterized protein</fullName>
    </submittedName>
</protein>
<comment type="caution">
    <text evidence="1">The sequence shown here is derived from an EMBL/GenBank/DDBJ whole genome shotgun (WGS) entry which is preliminary data.</text>
</comment>
<dbReference type="EMBL" id="SWND01000001">
    <property type="protein sequence ID" value="NFF00504.1"/>
    <property type="molecule type" value="Genomic_DNA"/>
</dbReference>
<dbReference type="Proteomes" id="UP000472521">
    <property type="component" value="Unassembled WGS sequence"/>
</dbReference>
<dbReference type="SUPFAM" id="SSF52467">
    <property type="entry name" value="DHS-like NAD/FAD-binding domain"/>
    <property type="match status" value="1"/>
</dbReference>
<reference evidence="1 2" key="1">
    <citation type="submission" date="2019-04" db="EMBL/GenBank/DDBJ databases">
        <title>Genome sequencing of Clostridium botulinum Groups I-IV and Clostridium butyricum.</title>
        <authorList>
            <person name="Brunt J."/>
            <person name="Van Vliet A.H.M."/>
            <person name="Stringer S.C."/>
            <person name="Carter A.T."/>
            <person name="Peck M.W."/>
        </authorList>
    </citation>
    <scope>NUCLEOTIDE SEQUENCE [LARGE SCALE GENOMIC DNA]</scope>
    <source>
        <strain evidence="1 2">IFR 18/054</strain>
    </source>
</reference>
<accession>A0A6B4GNX6</accession>
<sequence>MNKEETYINEISNYLLNSNVALFIGAGFSIDFGYPSWGKLLKDIILEYKLKEYLQDSSLFCKVSEDKFENYKEVNDEIFNNLLGVDYLKLAAYIDYLLNKKEEKSINEIIVESIQKCEEKRIRNVNIQIIIDFFDKYKEYINEIVTTNYDTNIEYCFHQDISVVHRGLSSLNSIEKKNKLYKIHGCINDQNKNIVITETDYQNFISKNRYLFYKIFSMFTEKKLVFLGYSINDPNIRSLLNEVIEESNNEVKLDIYWVNKFEVSELDREYYEKKFNLKIIENMEITSFMKRLDERTNKNLQLRKLDRENIVEIAEEYRKNYIDPIITGQLVTDNNNKNILIYFYNKVIEDRDTEYAIPFLELFISSDVQIQNELKLNLQTLFEDKSMTIYYILKYMSNETKNSMALYDYISNAKLSEILLLSSLDYCSGRHSFGKYNKYIKILIYLQKRFKSTIERMDIKIIQCLAENISKCSEQLWIGYDWKGLNSVRDYIKILDKEDVLKLIDIIGQKHMNAQTKEQFQCIFYSYPFDDIEKNTILYKYIRKNSVREVIVNTFDSVLKENYKKDCYIFSNEIDYLYTKKNEAINLKIKEINEAIIYEFSDIKLMNKVEIIQDFDSINNKCIIKFDSRQFDFDTNYEINEEILKEINEYLNSYIR</sequence>
<dbReference type="InterPro" id="IPR029035">
    <property type="entry name" value="DHS-like_NAD/FAD-binding_dom"/>
</dbReference>
<name>A0A6B4GNX6_CLOBO</name>
<evidence type="ECO:0000313" key="2">
    <source>
        <dbReference type="Proteomes" id="UP000472521"/>
    </source>
</evidence>